<dbReference type="Pfam" id="PF14772">
    <property type="entry name" value="NYD-SP28"/>
    <property type="match status" value="1"/>
</dbReference>
<dbReference type="AlphaFoldDB" id="A0A1B6H2U9"/>
<gene>
    <name evidence="7" type="ORF">g.11809</name>
</gene>
<dbReference type="Pfam" id="PF14775">
    <property type="entry name" value="NYD-SP28_assoc"/>
    <property type="match status" value="1"/>
</dbReference>
<feature type="coiled-coil region" evidence="3">
    <location>
        <begin position="331"/>
        <end position="383"/>
    </location>
</feature>
<sequence length="866" mass="100321">MDRHLSKLSRSDTQKTVDNEPQITSPYREERIMARRLRVQKRNAAAKKRLMQSDDVGKESSSEKEETVLEQQVEKSTVELLTLTHEGKELISNVRVAADAHEVKRRADQAAAKEARIKKLEEEANLAQQKFNQINSKWESITLLNDPLDLHQETERQREKCVDLITQKDKLIEELKAELKAGDVRFVKDQQKQAEDIALLVERIDNQITIMRRAYRRELVLIENAIDIEREETMDINNTRWQALYKQREDNEIFNLEQRFVALSEHNQLMQNIMVHHQEKFRATKISLEKDIQVLQQQLEQVKAICLLNKEKMEYNYQVLKKRDEESLLIRSQQKRRINKLQDIVTTLRRKLMQMEQSTQAEVKRLTSEVIKLHRNIKDIQLKAEHFCSVNETKYFQLWKFNHDSAQKLLDKICSIDRLVHEQQLGIKWRPVGSVSLTRQNLPSYKAAIEKRNSGALQEEKLQGHLGSTDNERLLQHILEAVADRSGFLVEDRLTVLLAPYTRSQNTLVRIDNVFSALGVTRPEDIELLRQTMEPYIVCVTCQPLLEAVHPVSPPASPPPPTPTEDELKVRVMKKFEDTLEEGERITLKRKEKSEEDILSPDGQKVSTMTGDSVSVTPWVTLSAVEIPDQSFTSIFPTSVHNTKSVAPSMYTLVVSRRPEAITQSHEQVSVSDVSQIESSVPDAPTEPDQDVTSKDQEVTFKEPHDPRHVFSINPVYVLKALREFVVKFQALKHCSRCKWSSPVGKEEVTKSISRQITDSDVRDYWEQFRNAFPPEREKLWDCLYMGLQKYHTILQERHRINNEIEQLKVQNAELRRLLQKYALPNNMKPTKGSRQNLPPLSLKTPPAPAPTPARLLLTFNNTSRM</sequence>
<evidence type="ECO:0000256" key="2">
    <source>
        <dbReference type="ARBA" id="ARBA00023054"/>
    </source>
</evidence>
<protein>
    <recommendedName>
        <fullName evidence="8">Dynein regulatory complex protein 1</fullName>
    </recommendedName>
</protein>
<dbReference type="GO" id="GO:0060285">
    <property type="term" value="P:cilium-dependent cell motility"/>
    <property type="evidence" value="ECO:0007669"/>
    <property type="project" value="TreeGrafter"/>
</dbReference>
<accession>A0A1B6H2U9</accession>
<dbReference type="InterPro" id="IPR039505">
    <property type="entry name" value="DRC1/2_N"/>
</dbReference>
<feature type="domain" description="Dynein regulatory complex protein 1 C-terminal" evidence="6">
    <location>
        <begin position="764"/>
        <end position="822"/>
    </location>
</feature>
<comment type="similarity">
    <text evidence="1">Belongs to the DRC1 family.</text>
</comment>
<feature type="region of interest" description="Disordered" evidence="4">
    <location>
        <begin position="1"/>
        <end position="68"/>
    </location>
</feature>
<feature type="region of interest" description="Disordered" evidence="4">
    <location>
        <begin position="664"/>
        <end position="692"/>
    </location>
</feature>
<feature type="compositionally biased region" description="Basic residues" evidence="4">
    <location>
        <begin position="34"/>
        <end position="50"/>
    </location>
</feature>
<dbReference type="InterPro" id="IPR029440">
    <property type="entry name" value="DRC1_C"/>
</dbReference>
<evidence type="ECO:0000256" key="3">
    <source>
        <dbReference type="SAM" id="Coils"/>
    </source>
</evidence>
<name>A0A1B6H2U9_9HEMI</name>
<dbReference type="InterPro" id="IPR039750">
    <property type="entry name" value="DRC1/DRC2"/>
</dbReference>
<feature type="domain" description="Dynein regulatory complex protein 1/2 N-terminal" evidence="5">
    <location>
        <begin position="96"/>
        <end position="197"/>
    </location>
</feature>
<evidence type="ECO:0000259" key="6">
    <source>
        <dbReference type="Pfam" id="PF14775"/>
    </source>
</evidence>
<reference evidence="7" key="1">
    <citation type="submission" date="2015-11" db="EMBL/GenBank/DDBJ databases">
        <title>De novo transcriptome assembly of four potential Pierce s Disease insect vectors from Arizona vineyards.</title>
        <authorList>
            <person name="Tassone E.E."/>
        </authorList>
    </citation>
    <scope>NUCLEOTIDE SEQUENCE</scope>
</reference>
<evidence type="ECO:0000259" key="5">
    <source>
        <dbReference type="Pfam" id="PF14772"/>
    </source>
</evidence>
<feature type="compositionally biased region" description="Basic and acidic residues" evidence="4">
    <location>
        <begin position="1"/>
        <end position="18"/>
    </location>
</feature>
<feature type="coiled-coil region" evidence="3">
    <location>
        <begin position="103"/>
        <end position="137"/>
    </location>
</feature>
<feature type="compositionally biased region" description="Basic and acidic residues" evidence="4">
    <location>
        <begin position="51"/>
        <end position="68"/>
    </location>
</feature>
<dbReference type="GO" id="GO:0070286">
    <property type="term" value="P:axonemal dynein complex assembly"/>
    <property type="evidence" value="ECO:0007669"/>
    <property type="project" value="InterPro"/>
</dbReference>
<feature type="region of interest" description="Disordered" evidence="4">
    <location>
        <begin position="826"/>
        <end position="854"/>
    </location>
</feature>
<dbReference type="PANTHER" id="PTHR21625:SF1">
    <property type="entry name" value="DYNEIN REGULATORY COMPLEX PROTEIN 1"/>
    <property type="match status" value="1"/>
</dbReference>
<feature type="compositionally biased region" description="Polar residues" evidence="4">
    <location>
        <begin position="664"/>
        <end position="679"/>
    </location>
</feature>
<dbReference type="GO" id="GO:0005858">
    <property type="term" value="C:axonemal dynein complex"/>
    <property type="evidence" value="ECO:0007669"/>
    <property type="project" value="InterPro"/>
</dbReference>
<evidence type="ECO:0000256" key="1">
    <source>
        <dbReference type="ARBA" id="ARBA00009688"/>
    </source>
</evidence>
<dbReference type="PANTHER" id="PTHR21625">
    <property type="entry name" value="NYD-SP28 PROTEIN"/>
    <property type="match status" value="1"/>
</dbReference>
<dbReference type="EMBL" id="GECZ01000792">
    <property type="protein sequence ID" value="JAS68977.1"/>
    <property type="molecule type" value="Transcribed_RNA"/>
</dbReference>
<feature type="coiled-coil region" evidence="3">
    <location>
        <begin position="791"/>
        <end position="821"/>
    </location>
</feature>
<proteinExistence type="inferred from homology"/>
<feature type="region of interest" description="Disordered" evidence="4">
    <location>
        <begin position="591"/>
        <end position="611"/>
    </location>
</feature>
<evidence type="ECO:0000256" key="4">
    <source>
        <dbReference type="SAM" id="MobiDB-lite"/>
    </source>
</evidence>
<dbReference type="GO" id="GO:0003352">
    <property type="term" value="P:regulation of cilium movement"/>
    <property type="evidence" value="ECO:0007669"/>
    <property type="project" value="TreeGrafter"/>
</dbReference>
<feature type="coiled-coil region" evidence="3">
    <location>
        <begin position="278"/>
        <end position="305"/>
    </location>
</feature>
<keyword evidence="2 3" id="KW-0175">Coiled coil</keyword>
<evidence type="ECO:0008006" key="8">
    <source>
        <dbReference type="Google" id="ProtNLM"/>
    </source>
</evidence>
<evidence type="ECO:0000313" key="7">
    <source>
        <dbReference type="EMBL" id="JAS68977.1"/>
    </source>
</evidence>
<organism evidence="7">
    <name type="scientific">Cuerna arida</name>
    <dbReference type="NCBI Taxonomy" id="1464854"/>
    <lineage>
        <taxon>Eukaryota</taxon>
        <taxon>Metazoa</taxon>
        <taxon>Ecdysozoa</taxon>
        <taxon>Arthropoda</taxon>
        <taxon>Hexapoda</taxon>
        <taxon>Insecta</taxon>
        <taxon>Pterygota</taxon>
        <taxon>Neoptera</taxon>
        <taxon>Paraneoptera</taxon>
        <taxon>Hemiptera</taxon>
        <taxon>Auchenorrhyncha</taxon>
        <taxon>Membracoidea</taxon>
        <taxon>Cicadellidae</taxon>
        <taxon>Cicadellinae</taxon>
        <taxon>Proconiini</taxon>
        <taxon>Cuerna</taxon>
    </lineage>
</organism>